<keyword evidence="6 7" id="KW-0472">Membrane</keyword>
<organism evidence="10">
    <name type="scientific">Ignisphaera aggregans</name>
    <dbReference type="NCBI Taxonomy" id="334771"/>
    <lineage>
        <taxon>Archaea</taxon>
        <taxon>Thermoproteota</taxon>
        <taxon>Thermoprotei</taxon>
        <taxon>Desulfurococcales</taxon>
        <taxon>Desulfurococcaceae</taxon>
        <taxon>Ignisphaera</taxon>
    </lineage>
</organism>
<keyword evidence="4 7" id="KW-0812">Transmembrane</keyword>
<reference evidence="10" key="1">
    <citation type="journal article" date="2020" name="mSystems">
        <title>Genome- and Community-Level Interaction Insights into Carbon Utilization and Element Cycling Functions of Hydrothermarchaeota in Hydrothermal Sediment.</title>
        <authorList>
            <person name="Zhou Z."/>
            <person name="Liu Y."/>
            <person name="Xu W."/>
            <person name="Pan J."/>
            <person name="Luo Z.H."/>
            <person name="Li M."/>
        </authorList>
    </citation>
    <scope>NUCLEOTIDE SEQUENCE [LARGE SCALE GENOMIC DNA]</scope>
    <source>
        <strain evidence="10">SpSt-637</strain>
        <strain evidence="9">SpSt-667</strain>
    </source>
</reference>
<dbReference type="EMBL" id="DTBD01000018">
    <property type="protein sequence ID" value="HGQ64081.1"/>
    <property type="molecule type" value="Genomic_DNA"/>
</dbReference>
<comment type="caution">
    <text evidence="10">The sequence shown here is derived from an EMBL/GenBank/DDBJ whole genome shotgun (WGS) entry which is preliminary data.</text>
</comment>
<name>A0A7C4JJW6_9CREN</name>
<keyword evidence="5 7" id="KW-1133">Transmembrane helix</keyword>
<feature type="transmembrane region" description="Helical" evidence="7">
    <location>
        <begin position="105"/>
        <end position="128"/>
    </location>
</feature>
<comment type="subcellular location">
    <subcellularLocation>
        <location evidence="1 7">Cell membrane</location>
        <topology evidence="1 7">Multi-pass membrane protein</topology>
    </subcellularLocation>
</comment>
<dbReference type="Pfam" id="PF00528">
    <property type="entry name" value="BPD_transp_1"/>
    <property type="match status" value="1"/>
</dbReference>
<accession>A0A7C4JJW6</accession>
<evidence type="ECO:0000259" key="8">
    <source>
        <dbReference type="PROSITE" id="PS50928"/>
    </source>
</evidence>
<evidence type="ECO:0000313" key="9">
    <source>
        <dbReference type="EMBL" id="HGQ35474.1"/>
    </source>
</evidence>
<dbReference type="EMBL" id="DTCK01000012">
    <property type="protein sequence ID" value="HGQ35474.1"/>
    <property type="molecule type" value="Genomic_DNA"/>
</dbReference>
<protein>
    <submittedName>
        <fullName evidence="10">ABC transporter permease</fullName>
    </submittedName>
</protein>
<evidence type="ECO:0000256" key="1">
    <source>
        <dbReference type="ARBA" id="ARBA00004651"/>
    </source>
</evidence>
<proteinExistence type="inferred from homology"/>
<evidence type="ECO:0000256" key="6">
    <source>
        <dbReference type="ARBA" id="ARBA00023136"/>
    </source>
</evidence>
<dbReference type="GO" id="GO:0005886">
    <property type="term" value="C:plasma membrane"/>
    <property type="evidence" value="ECO:0007669"/>
    <property type="project" value="UniProtKB-SubCell"/>
</dbReference>
<comment type="similarity">
    <text evidence="7">Belongs to the binding-protein-dependent transport system permease family.</text>
</comment>
<evidence type="ECO:0000313" key="10">
    <source>
        <dbReference type="EMBL" id="HGQ64081.1"/>
    </source>
</evidence>
<evidence type="ECO:0000256" key="4">
    <source>
        <dbReference type="ARBA" id="ARBA00022692"/>
    </source>
</evidence>
<dbReference type="PANTHER" id="PTHR30465:SF0">
    <property type="entry name" value="OLIGOPEPTIDE TRANSPORT SYSTEM PERMEASE PROTEIN APPB"/>
    <property type="match status" value="1"/>
</dbReference>
<evidence type="ECO:0000256" key="5">
    <source>
        <dbReference type="ARBA" id="ARBA00022989"/>
    </source>
</evidence>
<keyword evidence="2 7" id="KW-0813">Transport</keyword>
<keyword evidence="3" id="KW-1003">Cell membrane</keyword>
<evidence type="ECO:0000256" key="7">
    <source>
        <dbReference type="RuleBase" id="RU363032"/>
    </source>
</evidence>
<dbReference type="PROSITE" id="PS50928">
    <property type="entry name" value="ABC_TM1"/>
    <property type="match status" value="1"/>
</dbReference>
<dbReference type="InterPro" id="IPR000515">
    <property type="entry name" value="MetI-like"/>
</dbReference>
<dbReference type="AlphaFoldDB" id="A0A7C4JJW6"/>
<feature type="transmembrane region" description="Helical" evidence="7">
    <location>
        <begin position="193"/>
        <end position="219"/>
    </location>
</feature>
<evidence type="ECO:0000256" key="2">
    <source>
        <dbReference type="ARBA" id="ARBA00022448"/>
    </source>
</evidence>
<dbReference type="PANTHER" id="PTHR30465">
    <property type="entry name" value="INNER MEMBRANE ABC TRANSPORTER"/>
    <property type="match status" value="1"/>
</dbReference>
<sequence length="336" mass="37456">MYKPLLMYIGKRFIAMIIAIWIGLTITFAISRLLPFNAADYFVARVLSAGAGLRGDEIEALRNTLIQLYGLNRSVILQYIDFLKNYITGNMGPSFAFFPTSVSEIIAWALPWSLALLMTVSVMNWIIGNIIGTLSAITKRRRIANALENFALTITPIPYVILGLSFLIIYALILRLPLTMYGRPVPPQLSIDFIISLFQRMMLPAISLMIFGWIGDFLAMKNLAIRLKQEDFILYKVLQGAPQKKINTAVFRNALIPQYTSLLLGLSRVFLGSVTVEYLFNYPGIGLILQSAIANADYNLMLGIISLTVVAVGIATFILDLTYPLIDPRIRYPGAG</sequence>
<feature type="domain" description="ABC transmembrane type-1" evidence="8">
    <location>
        <begin position="110"/>
        <end position="323"/>
    </location>
</feature>
<feature type="transmembrane region" description="Helical" evidence="7">
    <location>
        <begin position="149"/>
        <end position="173"/>
    </location>
</feature>
<dbReference type="GO" id="GO:0055085">
    <property type="term" value="P:transmembrane transport"/>
    <property type="evidence" value="ECO:0007669"/>
    <property type="project" value="InterPro"/>
</dbReference>
<evidence type="ECO:0000256" key="3">
    <source>
        <dbReference type="ARBA" id="ARBA00022475"/>
    </source>
</evidence>
<feature type="transmembrane region" description="Helical" evidence="7">
    <location>
        <begin position="300"/>
        <end position="323"/>
    </location>
</feature>
<gene>
    <name evidence="10" type="ORF">ENU08_02410</name>
    <name evidence="9" type="ORF">ENU41_02190</name>
</gene>
<feature type="transmembrane region" description="Helical" evidence="7">
    <location>
        <begin position="12"/>
        <end position="34"/>
    </location>
</feature>